<dbReference type="OrthoDB" id="7595039at2"/>
<dbReference type="EMBL" id="CP017637">
    <property type="protein sequence ID" value="APG06958.1"/>
    <property type="molecule type" value="Genomic_DNA"/>
</dbReference>
<dbReference type="AlphaFoldDB" id="A0A1L3F0X5"/>
<dbReference type="Proteomes" id="UP000181962">
    <property type="component" value="Chromosome"/>
</dbReference>
<dbReference type="Pfam" id="PF14832">
    <property type="entry name" value="Tautomerase_3"/>
    <property type="match status" value="1"/>
</dbReference>
<dbReference type="InterPro" id="IPR014347">
    <property type="entry name" value="Tautomerase/MIF_sf"/>
</dbReference>
<dbReference type="SUPFAM" id="SSF55331">
    <property type="entry name" value="Tautomerase/MIF"/>
    <property type="match status" value="1"/>
</dbReference>
<feature type="compositionally biased region" description="Basic and acidic residues" evidence="1">
    <location>
        <begin position="125"/>
        <end position="140"/>
    </location>
</feature>
<accession>A0A1L3F0X5</accession>
<gene>
    <name evidence="3" type="ORF">BKD09_01330</name>
</gene>
<protein>
    <submittedName>
        <fullName evidence="3">4-oxalocrotonate tautomerase</fullName>
    </submittedName>
</protein>
<evidence type="ECO:0000313" key="4">
    <source>
        <dbReference type="Proteomes" id="UP000181962"/>
    </source>
</evidence>
<name>A0A1L3F0X5_BRAJP</name>
<feature type="domain" description="Tautomerase cis-CaaD-like" evidence="2">
    <location>
        <begin position="1"/>
        <end position="135"/>
    </location>
</feature>
<proteinExistence type="predicted"/>
<dbReference type="InterPro" id="IPR028116">
    <property type="entry name" value="Cis-CaaD-like"/>
</dbReference>
<dbReference type="Gene3D" id="3.30.429.10">
    <property type="entry name" value="Macrophage Migration Inhibitory Factor"/>
    <property type="match status" value="1"/>
</dbReference>
<feature type="region of interest" description="Disordered" evidence="1">
    <location>
        <begin position="115"/>
        <end position="140"/>
    </location>
</feature>
<evidence type="ECO:0000313" key="3">
    <source>
        <dbReference type="EMBL" id="APG06958.1"/>
    </source>
</evidence>
<evidence type="ECO:0000256" key="1">
    <source>
        <dbReference type="SAM" id="MobiDB-lite"/>
    </source>
</evidence>
<reference evidence="3 4" key="1">
    <citation type="submission" date="2016-11" db="EMBL/GenBank/DDBJ databases">
        <title>Complete Genome Sequence of Bradyrhizobium sp. strain J5, an isolated from soybean nodule in Hokkaido.</title>
        <authorList>
            <person name="Kanehara K."/>
        </authorList>
    </citation>
    <scope>NUCLEOTIDE SEQUENCE [LARGE SCALE GENOMIC DNA]</scope>
    <source>
        <strain evidence="3 4">J5</strain>
    </source>
</reference>
<organism evidence="3 4">
    <name type="scientific">Bradyrhizobium japonicum</name>
    <dbReference type="NCBI Taxonomy" id="375"/>
    <lineage>
        <taxon>Bacteria</taxon>
        <taxon>Pseudomonadati</taxon>
        <taxon>Pseudomonadota</taxon>
        <taxon>Alphaproteobacteria</taxon>
        <taxon>Hyphomicrobiales</taxon>
        <taxon>Nitrobacteraceae</taxon>
        <taxon>Bradyrhizobium</taxon>
    </lineage>
</organism>
<evidence type="ECO:0000259" key="2">
    <source>
        <dbReference type="Pfam" id="PF14832"/>
    </source>
</evidence>
<sequence>MPLWHIYCPENAYSAEDKRALATRITDLYADVGLPRFYASIVFHELPKNSFFVGGKATNDFVRIWIDQIARATAPERRAWWLERVNTTLNPFARERGYRWEVHIDETPIDFWTIQGMKPPDPDSEAEKHWVKEDRPSAYS</sequence>
<dbReference type="RefSeq" id="WP_071908530.1">
    <property type="nucleotide sequence ID" value="NZ_CP017637.1"/>
</dbReference>